<name>A0AAN8I476_9EURO</name>
<feature type="compositionally biased region" description="Low complexity" evidence="1">
    <location>
        <begin position="58"/>
        <end position="95"/>
    </location>
</feature>
<evidence type="ECO:0000313" key="2">
    <source>
        <dbReference type="EMBL" id="KAK5953732.1"/>
    </source>
</evidence>
<evidence type="ECO:0000313" key="3">
    <source>
        <dbReference type="Proteomes" id="UP001316803"/>
    </source>
</evidence>
<sequence>MSDPKNIAPTPTEGDLDSQSSASHVEPNIKASTLDPTKPEMPSTGSGSIKSTIKSTAPSPTESDTSNSSSNAKSTIKSAAPSPTESDTTTPTPHPTNAIALLCTLHPTSPTTRTKVLSLLNAGAPYYRSTRSQCTTWTYFTPSSRPKAPSQLVPKDKRDLTIGGMEIYTDKSALTTQQSEDWFREFRERVKGEGLYEREEELVVWYPSAGFVARGEKTSAGKGSIVMLAIFTCKEGMREKVVDVVGYEFFPVDELNVNANDVRKYTSDWVLPNEPDVLTYCTMTRPKAPNQVLLFERYKDAKALGGHGSTKAFKAMFKGIAPHIEVKQTKLQEWTELDNAFVGNVVGQGEKAKL</sequence>
<dbReference type="Proteomes" id="UP001316803">
    <property type="component" value="Unassembled WGS sequence"/>
</dbReference>
<dbReference type="AlphaFoldDB" id="A0AAN8I476"/>
<evidence type="ECO:0008006" key="4">
    <source>
        <dbReference type="Google" id="ProtNLM"/>
    </source>
</evidence>
<gene>
    <name evidence="2" type="ORF">OHC33_005001</name>
</gene>
<accession>A0AAN8I476</accession>
<evidence type="ECO:0000256" key="1">
    <source>
        <dbReference type="SAM" id="MobiDB-lite"/>
    </source>
</evidence>
<keyword evidence="3" id="KW-1185">Reference proteome</keyword>
<dbReference type="SUPFAM" id="SSF54909">
    <property type="entry name" value="Dimeric alpha+beta barrel"/>
    <property type="match status" value="1"/>
</dbReference>
<feature type="region of interest" description="Disordered" evidence="1">
    <location>
        <begin position="1"/>
        <end position="95"/>
    </location>
</feature>
<dbReference type="Gene3D" id="3.30.70.100">
    <property type="match status" value="1"/>
</dbReference>
<organism evidence="2 3">
    <name type="scientific">Knufia fluminis</name>
    <dbReference type="NCBI Taxonomy" id="191047"/>
    <lineage>
        <taxon>Eukaryota</taxon>
        <taxon>Fungi</taxon>
        <taxon>Dikarya</taxon>
        <taxon>Ascomycota</taxon>
        <taxon>Pezizomycotina</taxon>
        <taxon>Eurotiomycetes</taxon>
        <taxon>Chaetothyriomycetidae</taxon>
        <taxon>Chaetothyriales</taxon>
        <taxon>Trichomeriaceae</taxon>
        <taxon>Knufia</taxon>
    </lineage>
</organism>
<proteinExistence type="predicted"/>
<dbReference type="PANTHER" id="PTHR40624:SF1">
    <property type="entry name" value="BIOSYNTHESIS MONOOXYGENASE, PUTATIVE (AFU_ORTHOLOGUE AFUA_1G12025)-RELATED"/>
    <property type="match status" value="1"/>
</dbReference>
<reference evidence="2 3" key="1">
    <citation type="submission" date="2022-12" db="EMBL/GenBank/DDBJ databases">
        <title>Genomic features and morphological characterization of a novel Knufia sp. strain isolated from spacecraft assembly facility.</title>
        <authorList>
            <person name="Teixeira M."/>
            <person name="Chander A.M."/>
            <person name="Stajich J.E."/>
            <person name="Venkateswaran K."/>
        </authorList>
    </citation>
    <scope>NUCLEOTIDE SEQUENCE [LARGE SCALE GENOMIC DNA]</scope>
    <source>
        <strain evidence="2 3">FJI-L2-BK-P2</strain>
    </source>
</reference>
<dbReference type="PANTHER" id="PTHR40624">
    <property type="entry name" value="BIOSYNTHESIS MONOOXYGENASE, PUTATIVE (AFU_ORTHOLOGUE AFUA_1G12025)-RELATED"/>
    <property type="match status" value="1"/>
</dbReference>
<feature type="compositionally biased region" description="Polar residues" evidence="1">
    <location>
        <begin position="43"/>
        <end position="57"/>
    </location>
</feature>
<dbReference type="EMBL" id="JAKLMC020000010">
    <property type="protein sequence ID" value="KAK5953732.1"/>
    <property type="molecule type" value="Genomic_DNA"/>
</dbReference>
<dbReference type="InterPro" id="IPR011008">
    <property type="entry name" value="Dimeric_a/b-barrel"/>
</dbReference>
<protein>
    <recommendedName>
        <fullName evidence="4">ABM domain-containing protein</fullName>
    </recommendedName>
</protein>
<comment type="caution">
    <text evidence="2">The sequence shown here is derived from an EMBL/GenBank/DDBJ whole genome shotgun (WGS) entry which is preliminary data.</text>
</comment>